<evidence type="ECO:0000256" key="7">
    <source>
        <dbReference type="ARBA" id="ARBA00023136"/>
    </source>
</evidence>
<keyword evidence="5 8" id="KW-0812">Transmembrane</keyword>
<comment type="subcellular location">
    <subcellularLocation>
        <location evidence="1">Cell inner membrane</location>
        <topology evidence="1">Multi-pass membrane protein</topology>
    </subcellularLocation>
</comment>
<evidence type="ECO:0000313" key="9">
    <source>
        <dbReference type="EMBL" id="PMD65679.1"/>
    </source>
</evidence>
<reference evidence="9 10" key="1">
    <citation type="submission" date="2016-04" db="EMBL/GenBank/DDBJ databases">
        <title>A degradative enzymes factory behind the ericoid mycorrhizal symbiosis.</title>
        <authorList>
            <consortium name="DOE Joint Genome Institute"/>
            <person name="Martino E."/>
            <person name="Morin E."/>
            <person name="Grelet G."/>
            <person name="Kuo A."/>
            <person name="Kohler A."/>
            <person name="Daghino S."/>
            <person name="Barry K."/>
            <person name="Choi C."/>
            <person name="Cichocki N."/>
            <person name="Clum A."/>
            <person name="Copeland A."/>
            <person name="Hainaut M."/>
            <person name="Haridas S."/>
            <person name="Labutti K."/>
            <person name="Lindquist E."/>
            <person name="Lipzen A."/>
            <person name="Khouja H.-R."/>
            <person name="Murat C."/>
            <person name="Ohm R."/>
            <person name="Olson A."/>
            <person name="Spatafora J."/>
            <person name="Veneault-Fourrey C."/>
            <person name="Henrissat B."/>
            <person name="Grigoriev I."/>
            <person name="Martin F."/>
            <person name="Perotto S."/>
        </authorList>
    </citation>
    <scope>NUCLEOTIDE SEQUENCE [LARGE SCALE GENOMIC DNA]</scope>
    <source>
        <strain evidence="9 10">E</strain>
    </source>
</reference>
<keyword evidence="6 8" id="KW-1133">Transmembrane helix</keyword>
<keyword evidence="7 8" id="KW-0472">Membrane</keyword>
<dbReference type="STRING" id="1095630.A0A2J6TRQ0"/>
<keyword evidence="3" id="KW-1003">Cell membrane</keyword>
<evidence type="ECO:0000256" key="2">
    <source>
        <dbReference type="ARBA" id="ARBA00022448"/>
    </source>
</evidence>
<name>A0A2J6TRQ0_9HELO</name>
<evidence type="ECO:0000256" key="3">
    <source>
        <dbReference type="ARBA" id="ARBA00022475"/>
    </source>
</evidence>
<dbReference type="Proteomes" id="UP000235371">
    <property type="component" value="Unassembled WGS sequence"/>
</dbReference>
<evidence type="ECO:0000256" key="5">
    <source>
        <dbReference type="ARBA" id="ARBA00022692"/>
    </source>
</evidence>
<feature type="transmembrane region" description="Helical" evidence="8">
    <location>
        <begin position="170"/>
        <end position="188"/>
    </location>
</feature>
<keyword evidence="2" id="KW-0813">Transport</keyword>
<feature type="transmembrane region" description="Helical" evidence="8">
    <location>
        <begin position="44"/>
        <end position="64"/>
    </location>
</feature>
<evidence type="ECO:0000313" key="10">
    <source>
        <dbReference type="Proteomes" id="UP000235371"/>
    </source>
</evidence>
<evidence type="ECO:0000256" key="6">
    <source>
        <dbReference type="ARBA" id="ARBA00022989"/>
    </source>
</evidence>
<dbReference type="Pfam" id="PF04143">
    <property type="entry name" value="Sulf_transp"/>
    <property type="match status" value="1"/>
</dbReference>
<evidence type="ECO:0000256" key="4">
    <source>
        <dbReference type="ARBA" id="ARBA00022519"/>
    </source>
</evidence>
<keyword evidence="10" id="KW-1185">Reference proteome</keyword>
<dbReference type="GeneID" id="36585844"/>
<keyword evidence="4" id="KW-0997">Cell inner membrane</keyword>
<feature type="transmembrane region" description="Helical" evidence="8">
    <location>
        <begin position="317"/>
        <end position="340"/>
    </location>
</feature>
<feature type="transmembrane region" description="Helical" evidence="8">
    <location>
        <begin position="194"/>
        <end position="215"/>
    </location>
</feature>
<dbReference type="EMBL" id="KZ613746">
    <property type="protein sequence ID" value="PMD65679.1"/>
    <property type="molecule type" value="Genomic_DNA"/>
</dbReference>
<dbReference type="RefSeq" id="XP_024742583.1">
    <property type="nucleotide sequence ID" value="XM_024877767.1"/>
</dbReference>
<evidence type="ECO:0000256" key="8">
    <source>
        <dbReference type="SAM" id="Phobius"/>
    </source>
</evidence>
<dbReference type="OrthoDB" id="10254418at2759"/>
<sequence length="346" mass="35578">METLSPRCILSGVLFGAALTAAGIYSPTVIIQQMHFEDFHMMKAFFSASATSALAIILANRLHFSACKPRAPNTLNWFSKYDGNLVGGALLGVGMALTGACPGTVLPQLATGIPSASYVLLGGLLGGILYSRYGKSLIRPAQAEVKADSKQIEERLTIDQVLKIDSTRALAIYETLCLSIVASVSYLAPDKPDVLLPGAVGGLLIGLSQFASLFLTSSTLGVSTAYEQLGNVFWWVYRTIVLGKRSPRPSIKATSFVLGSVLGSWGLGKALGLSGGGGKGEVIIGTLRAVAGGVLLTFGSRVAGGCTSGHGISGMSLLSVGSFVSVGAMFAGGMGTAAVLKFCGSA</sequence>
<feature type="transmembrane region" description="Helical" evidence="8">
    <location>
        <begin position="85"/>
        <end position="106"/>
    </location>
</feature>
<gene>
    <name evidence="9" type="ORF">K444DRAFT_581919</name>
</gene>
<dbReference type="PANTHER" id="PTHR30574">
    <property type="entry name" value="INNER MEMBRANE PROTEIN YEDE"/>
    <property type="match status" value="1"/>
</dbReference>
<proteinExistence type="predicted"/>
<feature type="transmembrane region" description="Helical" evidence="8">
    <location>
        <begin position="112"/>
        <end position="130"/>
    </location>
</feature>
<dbReference type="AlphaFoldDB" id="A0A2J6TRQ0"/>
<dbReference type="PANTHER" id="PTHR30574:SF1">
    <property type="entry name" value="SULPHUR TRANSPORT DOMAIN-CONTAINING PROTEIN"/>
    <property type="match status" value="1"/>
</dbReference>
<dbReference type="InParanoid" id="A0A2J6TRQ0"/>
<evidence type="ECO:0000256" key="1">
    <source>
        <dbReference type="ARBA" id="ARBA00004429"/>
    </source>
</evidence>
<dbReference type="InterPro" id="IPR007272">
    <property type="entry name" value="Sulf_transp_TsuA/YedE"/>
</dbReference>
<dbReference type="GO" id="GO:0005886">
    <property type="term" value="C:plasma membrane"/>
    <property type="evidence" value="ECO:0007669"/>
    <property type="project" value="UniProtKB-SubCell"/>
</dbReference>
<accession>A0A2J6TRQ0</accession>
<protein>
    <submittedName>
        <fullName evidence="9">Uncharacterized protein</fullName>
    </submittedName>
</protein>
<organism evidence="9 10">
    <name type="scientific">Hyaloscypha bicolor E</name>
    <dbReference type="NCBI Taxonomy" id="1095630"/>
    <lineage>
        <taxon>Eukaryota</taxon>
        <taxon>Fungi</taxon>
        <taxon>Dikarya</taxon>
        <taxon>Ascomycota</taxon>
        <taxon>Pezizomycotina</taxon>
        <taxon>Leotiomycetes</taxon>
        <taxon>Helotiales</taxon>
        <taxon>Hyaloscyphaceae</taxon>
        <taxon>Hyaloscypha</taxon>
        <taxon>Hyaloscypha bicolor</taxon>
    </lineage>
</organism>